<dbReference type="PANTHER" id="PTHR43283">
    <property type="entry name" value="BETA-LACTAMASE-RELATED"/>
    <property type="match status" value="1"/>
</dbReference>
<reference evidence="2 3" key="1">
    <citation type="journal article" date="2014" name="Antonie Van Leeuwenhoek">
        <title>Hyphomonas beringensis sp. nov. and Hyphomonas chukchiensis sp. nov., isolated from surface seawater of the Bering Sea and Chukchi Sea.</title>
        <authorList>
            <person name="Li C."/>
            <person name="Lai Q."/>
            <person name="Li G."/>
            <person name="Dong C."/>
            <person name="Wang J."/>
            <person name="Liao Y."/>
            <person name="Shao Z."/>
        </authorList>
    </citation>
    <scope>NUCLEOTIDE SEQUENCE [LARGE SCALE GENOMIC DNA]</scope>
    <source>
        <strain evidence="2 3">MHS-2</strain>
    </source>
</reference>
<name>A0A059F944_9PROT</name>
<evidence type="ECO:0000313" key="2">
    <source>
        <dbReference type="EMBL" id="KCZ87139.1"/>
    </source>
</evidence>
<proteinExistence type="predicted"/>
<comment type="caution">
    <text evidence="2">The sequence shown here is derived from an EMBL/GenBank/DDBJ whole genome shotgun (WGS) entry which is preliminary data.</text>
</comment>
<accession>A0A059F944</accession>
<dbReference type="InterPro" id="IPR012338">
    <property type="entry name" value="Beta-lactam/transpept-like"/>
</dbReference>
<dbReference type="eggNOG" id="COG1680">
    <property type="taxonomic scope" value="Bacteria"/>
</dbReference>
<dbReference type="Proteomes" id="UP000025171">
    <property type="component" value="Unassembled WGS sequence"/>
</dbReference>
<dbReference type="PATRIC" id="fig|1280950.3.peg.3452"/>
<sequence>MFEHDPTDPHEVGLNPDRLAAIPAYFKTSYLDTGKLPCMATLLSRGGEIALEDYSGTTHLGSGEPIGPHTIFRIYSMTKPITSVAAMMMFEEGKLRLDHDVSRYIPEFADVMVYDSGDKDNIKTRKPDRPMKVLDLFTHTSGITYGFMMQHPVDAIYRKEKIGRPDETLQAMSKRLAKLPLICSPGAEWWYGHSIDVLGAIVEIVSGMELDEFFRQRITGPLGMHDTEFWVPEEKIDRLMACYQKDAETGETTLADGAGKASKLYTKRPALLNAGGGLVSTLRDYHRFCLMLLRGGTLDGERILSPKTVEYMRQNHLPGGQTMRDMGKSTFTEVMADGVGFGLGGSVNTDTIAMQQPGSEGTFSWGGLASTFFWIDPEEELIGIQATQLMPSSTYPMRPQFQQLAYAAIDW</sequence>
<dbReference type="OrthoDB" id="5377981at2"/>
<dbReference type="Pfam" id="PF00144">
    <property type="entry name" value="Beta-lactamase"/>
    <property type="match status" value="1"/>
</dbReference>
<dbReference type="STRING" id="1280950.HJO_17234"/>
<dbReference type="SUPFAM" id="SSF56601">
    <property type="entry name" value="beta-lactamase/transpeptidase-like"/>
    <property type="match status" value="1"/>
</dbReference>
<evidence type="ECO:0000313" key="3">
    <source>
        <dbReference type="Proteomes" id="UP000025171"/>
    </source>
</evidence>
<dbReference type="RefSeq" id="WP_035619550.1">
    <property type="nucleotide sequence ID" value="NZ_ARYK01000014.1"/>
</dbReference>
<dbReference type="AlphaFoldDB" id="A0A059F944"/>
<organism evidence="2 3">
    <name type="scientific">Hyphomonas johnsonii MHS-2</name>
    <dbReference type="NCBI Taxonomy" id="1280950"/>
    <lineage>
        <taxon>Bacteria</taxon>
        <taxon>Pseudomonadati</taxon>
        <taxon>Pseudomonadota</taxon>
        <taxon>Alphaproteobacteria</taxon>
        <taxon>Hyphomonadales</taxon>
        <taxon>Hyphomonadaceae</taxon>
        <taxon>Hyphomonas</taxon>
    </lineage>
</organism>
<keyword evidence="3" id="KW-1185">Reference proteome</keyword>
<dbReference type="EMBL" id="ARYK01000014">
    <property type="protein sequence ID" value="KCZ87139.1"/>
    <property type="molecule type" value="Genomic_DNA"/>
</dbReference>
<dbReference type="Gene3D" id="3.40.710.10">
    <property type="entry name" value="DD-peptidase/beta-lactamase superfamily"/>
    <property type="match status" value="1"/>
</dbReference>
<feature type="domain" description="Beta-lactamase-related" evidence="1">
    <location>
        <begin position="30"/>
        <end position="400"/>
    </location>
</feature>
<dbReference type="PANTHER" id="PTHR43283:SF3">
    <property type="entry name" value="BETA-LACTAMASE FAMILY PROTEIN (AFU_ORTHOLOGUE AFUA_5G07500)"/>
    <property type="match status" value="1"/>
</dbReference>
<evidence type="ECO:0000259" key="1">
    <source>
        <dbReference type="Pfam" id="PF00144"/>
    </source>
</evidence>
<dbReference type="InterPro" id="IPR001466">
    <property type="entry name" value="Beta-lactam-related"/>
</dbReference>
<dbReference type="InterPro" id="IPR050789">
    <property type="entry name" value="Diverse_Enzym_Activities"/>
</dbReference>
<protein>
    <submittedName>
        <fullName evidence="2">Beta-lactamase</fullName>
    </submittedName>
</protein>
<gene>
    <name evidence="2" type="ORF">HJO_17234</name>
</gene>